<sequence length="735" mass="81464">FKDDDAAALSSPATSETSLSASDQDVMAFQPSFYGETPTSHQMGSTFHGLPTEPPPFQHHSFGSVSTQDVMMSNSSSSSGSGGGSGGGFDPIPYLQLSDQSRKAPRSHPGNYHQPVPVSGDASSMLVNPTTMPLPPRSLPPSFSGQSPRLIDLLSPGTDIHARPVGSSMDYRSKLSDMLPCLQEEALPTPPEPMDEDADFDEEIVRLPPCLPPPPHPPHHQAVEQWALRLPSPAPSASSNSSGGSPPSAARPLSPFFCQPQLPINSPEMLMVRFDKQTCGILSIKDGPTENPWRTLVWPLARESPALYHAVSSMTAFHVSRERTSLRVDGMEHMRESIRALANGLENMRTDAALATTLALAFSESWDRHISTGIEHLRGAKVLIEQALVKHEERPLSGDDYARLKFLCNTFVYMDVIARLTSDDDDDESSNFDTFIPQYYGPFSEETEIDPLMGCAATLFPLIGCVANLARRIRKSDSTTVLMIEQGMELKAQIENWRPGTLFDPPEDPTSGVQHCIQTAEAYRWATLLYLHQALPEIPSPTTAQLANKVMVYLATVPLQSRTVIIHIFPLLVAGCEAVGSEREWVKNRWEAMIQRLCIGNVDKCWEVTKEVWDRRDRHQMEKARSQSPMNDAVVPRSKSNSPVPLVKRKYSQDEVEEIGRGGSPFHWRPDLRDSSCRKRTMSGDRGSPRSFTAEGKSKNMLVDASYVEEDMDYDLTVRGRLHWAGVMKEWDWEG</sequence>
<evidence type="ECO:0000256" key="2">
    <source>
        <dbReference type="ARBA" id="ARBA00023242"/>
    </source>
</evidence>
<accession>A0A9P8IEG3</accession>
<dbReference type="PANTHER" id="PTHR37534:SF47">
    <property type="entry name" value="ZN(2)-C6 FUNGAL-TYPE DOMAIN-CONTAINING PROTEIN"/>
    <property type="match status" value="1"/>
</dbReference>
<evidence type="ECO:0008006" key="6">
    <source>
        <dbReference type="Google" id="ProtNLM"/>
    </source>
</evidence>
<comment type="subcellular location">
    <subcellularLocation>
        <location evidence="1">Nucleus</location>
    </subcellularLocation>
</comment>
<dbReference type="GO" id="GO:0003700">
    <property type="term" value="F:DNA-binding transcription factor activity"/>
    <property type="evidence" value="ECO:0007669"/>
    <property type="project" value="TreeGrafter"/>
</dbReference>
<protein>
    <recommendedName>
        <fullName evidence="6">Fungal-specific transcription factor domain-containing protein</fullName>
    </recommendedName>
</protein>
<feature type="compositionally biased region" description="Polar residues" evidence="3">
    <location>
        <begin position="11"/>
        <end position="23"/>
    </location>
</feature>
<feature type="non-terminal residue" evidence="4">
    <location>
        <position position="1"/>
    </location>
</feature>
<dbReference type="InterPro" id="IPR021858">
    <property type="entry name" value="Fun_TF"/>
</dbReference>
<dbReference type="Proteomes" id="UP000750711">
    <property type="component" value="Unassembled WGS sequence"/>
</dbReference>
<dbReference type="GO" id="GO:0005634">
    <property type="term" value="C:nucleus"/>
    <property type="evidence" value="ECO:0007669"/>
    <property type="project" value="UniProtKB-SubCell"/>
</dbReference>
<dbReference type="GO" id="GO:0045944">
    <property type="term" value="P:positive regulation of transcription by RNA polymerase II"/>
    <property type="evidence" value="ECO:0007669"/>
    <property type="project" value="TreeGrafter"/>
</dbReference>
<dbReference type="AlphaFoldDB" id="A0A9P8IEG3"/>
<feature type="region of interest" description="Disordered" evidence="3">
    <location>
        <begin position="620"/>
        <end position="644"/>
    </location>
</feature>
<keyword evidence="2" id="KW-0539">Nucleus</keyword>
<evidence type="ECO:0000313" key="5">
    <source>
        <dbReference type="Proteomes" id="UP000750711"/>
    </source>
</evidence>
<dbReference type="PANTHER" id="PTHR37534">
    <property type="entry name" value="TRANSCRIPTIONAL ACTIVATOR PROTEIN UGA3"/>
    <property type="match status" value="1"/>
</dbReference>
<keyword evidence="5" id="KW-1185">Reference proteome</keyword>
<feature type="compositionally biased region" description="Gly residues" evidence="3">
    <location>
        <begin position="80"/>
        <end position="89"/>
    </location>
</feature>
<feature type="compositionally biased region" description="Polar residues" evidence="3">
    <location>
        <begin position="61"/>
        <end position="74"/>
    </location>
</feature>
<evidence type="ECO:0000313" key="4">
    <source>
        <dbReference type="EMBL" id="KAH0548086.1"/>
    </source>
</evidence>
<evidence type="ECO:0000256" key="3">
    <source>
        <dbReference type="SAM" id="MobiDB-lite"/>
    </source>
</evidence>
<feature type="region of interest" description="Disordered" evidence="3">
    <location>
        <begin position="231"/>
        <end position="254"/>
    </location>
</feature>
<dbReference type="EMBL" id="JAGHQM010002858">
    <property type="protein sequence ID" value="KAH0548086.1"/>
    <property type="molecule type" value="Genomic_DNA"/>
</dbReference>
<gene>
    <name evidence="4" type="ORF">GP486_008179</name>
</gene>
<reference evidence="4" key="1">
    <citation type="submission" date="2021-03" db="EMBL/GenBank/DDBJ databases">
        <title>Comparative genomics and phylogenomic investigation of the class Geoglossomycetes provide insights into ecological specialization and systematics.</title>
        <authorList>
            <person name="Melie T."/>
            <person name="Pirro S."/>
            <person name="Miller A.N."/>
            <person name="Quandt A."/>
        </authorList>
    </citation>
    <scope>NUCLEOTIDE SEQUENCE</scope>
    <source>
        <strain evidence="4">CAQ_001_2017</strain>
    </source>
</reference>
<dbReference type="Pfam" id="PF11951">
    <property type="entry name" value="Fungal_trans_2"/>
    <property type="match status" value="1"/>
</dbReference>
<organism evidence="4 5">
    <name type="scientific">Trichoglossum hirsutum</name>
    <dbReference type="NCBI Taxonomy" id="265104"/>
    <lineage>
        <taxon>Eukaryota</taxon>
        <taxon>Fungi</taxon>
        <taxon>Dikarya</taxon>
        <taxon>Ascomycota</taxon>
        <taxon>Pezizomycotina</taxon>
        <taxon>Geoglossomycetes</taxon>
        <taxon>Geoglossales</taxon>
        <taxon>Geoglossaceae</taxon>
        <taxon>Trichoglossum</taxon>
    </lineage>
</organism>
<name>A0A9P8IEG3_9PEZI</name>
<comment type="caution">
    <text evidence="4">The sequence shown here is derived from an EMBL/GenBank/DDBJ whole genome shotgun (WGS) entry which is preliminary data.</text>
</comment>
<dbReference type="GO" id="GO:0000976">
    <property type="term" value="F:transcription cis-regulatory region binding"/>
    <property type="evidence" value="ECO:0007669"/>
    <property type="project" value="TreeGrafter"/>
</dbReference>
<evidence type="ECO:0000256" key="1">
    <source>
        <dbReference type="ARBA" id="ARBA00004123"/>
    </source>
</evidence>
<feature type="region of interest" description="Disordered" evidence="3">
    <location>
        <begin position="1"/>
        <end position="145"/>
    </location>
</feature>
<proteinExistence type="predicted"/>